<keyword evidence="1" id="KW-1133">Transmembrane helix</keyword>
<evidence type="ECO:0008006" key="3">
    <source>
        <dbReference type="Google" id="ProtNLM"/>
    </source>
</evidence>
<dbReference type="AlphaFoldDB" id="A0A381SCR6"/>
<evidence type="ECO:0000256" key="1">
    <source>
        <dbReference type="SAM" id="Phobius"/>
    </source>
</evidence>
<keyword evidence="1" id="KW-0472">Membrane</keyword>
<gene>
    <name evidence="2" type="ORF">METZ01_LOCUS54719</name>
</gene>
<feature type="transmembrane region" description="Helical" evidence="1">
    <location>
        <begin position="160"/>
        <end position="185"/>
    </location>
</feature>
<feature type="transmembrane region" description="Helical" evidence="1">
    <location>
        <begin position="12"/>
        <end position="30"/>
    </location>
</feature>
<accession>A0A381SCR6</accession>
<dbReference type="NCBIfam" id="TIGR02206">
    <property type="entry name" value="intg_mem_TP0381"/>
    <property type="match status" value="1"/>
</dbReference>
<organism evidence="2">
    <name type="scientific">marine metagenome</name>
    <dbReference type="NCBI Taxonomy" id="408172"/>
    <lineage>
        <taxon>unclassified sequences</taxon>
        <taxon>metagenomes</taxon>
        <taxon>ecological metagenomes</taxon>
    </lineage>
</organism>
<feature type="transmembrane region" description="Helical" evidence="1">
    <location>
        <begin position="103"/>
        <end position="122"/>
    </location>
</feature>
<evidence type="ECO:0000313" key="2">
    <source>
        <dbReference type="EMBL" id="SVA01865.1"/>
    </source>
</evidence>
<dbReference type="Pfam" id="PF14808">
    <property type="entry name" value="TMEM164"/>
    <property type="match status" value="1"/>
</dbReference>
<proteinExistence type="predicted"/>
<feature type="transmembrane region" description="Helical" evidence="1">
    <location>
        <begin position="73"/>
        <end position="91"/>
    </location>
</feature>
<dbReference type="EMBL" id="UINC01002947">
    <property type="protein sequence ID" value="SVA01865.1"/>
    <property type="molecule type" value="Genomic_DNA"/>
</dbReference>
<sequence>MSDLPFILFGQQHLFALVLSALIIVYFPLYAKKKLSNDSQEAIAKTLAIFLIIHELSKPFYRPYFFGDELISVIPLHACNLSGFFIATYLLTRKKVFFEVAYYWGLGGGIMALLTPDLVFAFPDIEWFPFFIGHGAMIMAIFFSMFCHNTFPTKHSYRRVVVITLSFLPVIYIINILLGPPANYWYLNTKPEGDSLMNIMPSPPFHIPIAMGIAFGIFYLLHIPFRKKL</sequence>
<protein>
    <recommendedName>
        <fullName evidence="3">TIGR02206 family membrane protein</fullName>
    </recommendedName>
</protein>
<dbReference type="InterPro" id="IPR011737">
    <property type="entry name" value="CHP02206_TP0381"/>
</dbReference>
<feature type="transmembrane region" description="Helical" evidence="1">
    <location>
        <begin position="128"/>
        <end position="148"/>
    </location>
</feature>
<keyword evidence="1" id="KW-0812">Transmembrane</keyword>
<feature type="transmembrane region" description="Helical" evidence="1">
    <location>
        <begin position="205"/>
        <end position="225"/>
    </location>
</feature>
<name>A0A381SCR6_9ZZZZ</name>
<reference evidence="2" key="1">
    <citation type="submission" date="2018-05" db="EMBL/GenBank/DDBJ databases">
        <authorList>
            <person name="Lanie J.A."/>
            <person name="Ng W.-L."/>
            <person name="Kazmierczak K.M."/>
            <person name="Andrzejewski T.M."/>
            <person name="Davidsen T.M."/>
            <person name="Wayne K.J."/>
            <person name="Tettelin H."/>
            <person name="Glass J.I."/>
            <person name="Rusch D."/>
            <person name="Podicherti R."/>
            <person name="Tsui H.-C.T."/>
            <person name="Winkler M.E."/>
        </authorList>
    </citation>
    <scope>NUCLEOTIDE SEQUENCE</scope>
</reference>